<feature type="region of interest" description="Disordered" evidence="1">
    <location>
        <begin position="355"/>
        <end position="430"/>
    </location>
</feature>
<evidence type="ECO:0000313" key="2">
    <source>
        <dbReference type="EMBL" id="RHZ78709.1"/>
    </source>
</evidence>
<dbReference type="Proteomes" id="UP000266861">
    <property type="component" value="Unassembled WGS sequence"/>
</dbReference>
<organism evidence="2 3">
    <name type="scientific">Diversispora epigaea</name>
    <dbReference type="NCBI Taxonomy" id="1348612"/>
    <lineage>
        <taxon>Eukaryota</taxon>
        <taxon>Fungi</taxon>
        <taxon>Fungi incertae sedis</taxon>
        <taxon>Mucoromycota</taxon>
        <taxon>Glomeromycotina</taxon>
        <taxon>Glomeromycetes</taxon>
        <taxon>Diversisporales</taxon>
        <taxon>Diversisporaceae</taxon>
        <taxon>Diversispora</taxon>
    </lineage>
</organism>
<name>A0A397IRR8_9GLOM</name>
<reference evidence="2 3" key="1">
    <citation type="submission" date="2018-08" db="EMBL/GenBank/DDBJ databases">
        <title>Genome and evolution of the arbuscular mycorrhizal fungus Diversispora epigaea (formerly Glomus versiforme) and its bacterial endosymbionts.</title>
        <authorList>
            <person name="Sun X."/>
            <person name="Fei Z."/>
            <person name="Harrison M."/>
        </authorList>
    </citation>
    <scope>NUCLEOTIDE SEQUENCE [LARGE SCALE GENOMIC DNA]</scope>
    <source>
        <strain evidence="2 3">IT104</strain>
    </source>
</reference>
<dbReference type="EMBL" id="PQFF01000148">
    <property type="protein sequence ID" value="RHZ78709.1"/>
    <property type="molecule type" value="Genomic_DNA"/>
</dbReference>
<feature type="compositionally biased region" description="Acidic residues" evidence="1">
    <location>
        <begin position="357"/>
        <end position="383"/>
    </location>
</feature>
<gene>
    <name evidence="2" type="ORF">Glove_157g57</name>
</gene>
<keyword evidence="3" id="KW-1185">Reference proteome</keyword>
<protein>
    <submittedName>
        <fullName evidence="2">Uncharacterized protein</fullName>
    </submittedName>
</protein>
<sequence>MLSYIDHNVTDNKETRQRAFNVKLFNNELSTLEKLKDRFPKIYENDSCIHCNLEKENQVHVLTCSKNLIDIYSCKNKLINMLVSKTTTVACGDTCKNMCKILETLKELYIPRDISTRDADYLSFIDVMLELIPITIYDIVLQKVITHDLVDQIIDDETENKISNNKWKKKVRNETLDTTVTSQTNNTDNNNAFNNTTQDLYIPTAQIQNPNAEILNAEIPNPKSQIIISIFCRNPKSQILIICAFWRPKSQIIWDLGNTYRFIYNHVIKDSSGRLQSYPFGNNNNDNDNNNDNNNSNEKTISIYVYEKRWRSNALIKLFNERIDLIVKDVCKKHWTLNTVALMRKNWDQSKIVIYDPDTEEEENEGEEEDNTDEDEDDDDDGNDLIIDNKRKRKSSSSSSNKKRKRESSKKDSNKKKNKKKQKNKKNKRK</sequence>
<feature type="compositionally biased region" description="Basic residues" evidence="1">
    <location>
        <begin position="390"/>
        <end position="430"/>
    </location>
</feature>
<proteinExistence type="predicted"/>
<accession>A0A397IRR8</accession>
<dbReference type="OrthoDB" id="2423333at2759"/>
<feature type="region of interest" description="Disordered" evidence="1">
    <location>
        <begin position="278"/>
        <end position="297"/>
    </location>
</feature>
<evidence type="ECO:0000313" key="3">
    <source>
        <dbReference type="Proteomes" id="UP000266861"/>
    </source>
</evidence>
<feature type="compositionally biased region" description="Low complexity" evidence="1">
    <location>
        <begin position="282"/>
        <end position="297"/>
    </location>
</feature>
<evidence type="ECO:0000256" key="1">
    <source>
        <dbReference type="SAM" id="MobiDB-lite"/>
    </source>
</evidence>
<comment type="caution">
    <text evidence="2">The sequence shown here is derived from an EMBL/GenBank/DDBJ whole genome shotgun (WGS) entry which is preliminary data.</text>
</comment>
<dbReference type="AlphaFoldDB" id="A0A397IRR8"/>